<evidence type="ECO:0000313" key="11">
    <source>
        <dbReference type="EMBL" id="MYL35202.1"/>
    </source>
</evidence>
<comment type="catalytic activity">
    <reaction evidence="1">
        <text>1-(2-carboxyphenylamino)-1-deoxy-D-ribulose 5-phosphate + H(+) = (1S,2R)-1-C-(indol-3-yl)glycerol 3-phosphate + CO2 + H2O</text>
        <dbReference type="Rhea" id="RHEA:23476"/>
        <dbReference type="ChEBI" id="CHEBI:15377"/>
        <dbReference type="ChEBI" id="CHEBI:15378"/>
        <dbReference type="ChEBI" id="CHEBI:16526"/>
        <dbReference type="ChEBI" id="CHEBI:58613"/>
        <dbReference type="ChEBI" id="CHEBI:58866"/>
        <dbReference type="EC" id="4.1.1.48"/>
    </reaction>
</comment>
<keyword evidence="6" id="KW-0210">Decarboxylase</keyword>
<keyword evidence="8" id="KW-0057">Aromatic amino acid biosynthesis</keyword>
<dbReference type="FunFam" id="3.20.20.70:FF:000024">
    <property type="entry name" value="Indole-3-glycerol phosphate synthase"/>
    <property type="match status" value="1"/>
</dbReference>
<dbReference type="Proteomes" id="UP000468638">
    <property type="component" value="Unassembled WGS sequence"/>
</dbReference>
<keyword evidence="5" id="KW-0028">Amino-acid biosynthesis</keyword>
<dbReference type="InterPro" id="IPR011060">
    <property type="entry name" value="RibuloseP-bd_barrel"/>
</dbReference>
<dbReference type="GO" id="GO:0004425">
    <property type="term" value="F:indole-3-glycerol-phosphate synthase activity"/>
    <property type="evidence" value="ECO:0007669"/>
    <property type="project" value="UniProtKB-EC"/>
</dbReference>
<evidence type="ECO:0000256" key="2">
    <source>
        <dbReference type="ARBA" id="ARBA00004696"/>
    </source>
</evidence>
<evidence type="ECO:0000256" key="8">
    <source>
        <dbReference type="ARBA" id="ARBA00023141"/>
    </source>
</evidence>
<dbReference type="EMBL" id="WMEQ01000015">
    <property type="protein sequence ID" value="MYL35202.1"/>
    <property type="molecule type" value="Genomic_DNA"/>
</dbReference>
<evidence type="ECO:0000256" key="7">
    <source>
        <dbReference type="ARBA" id="ARBA00022822"/>
    </source>
</evidence>
<name>A0A6I5A4F1_9BACI</name>
<keyword evidence="9 11" id="KW-0456">Lyase</keyword>
<evidence type="ECO:0000256" key="9">
    <source>
        <dbReference type="ARBA" id="ARBA00023239"/>
    </source>
</evidence>
<dbReference type="CDD" id="cd00331">
    <property type="entry name" value="IGPS"/>
    <property type="match status" value="1"/>
</dbReference>
<comment type="caution">
    <text evidence="11">The sequence shown here is derived from an EMBL/GenBank/DDBJ whole genome shotgun (WGS) entry which is preliminary data.</text>
</comment>
<dbReference type="GO" id="GO:0004640">
    <property type="term" value="F:phosphoribosylanthranilate isomerase activity"/>
    <property type="evidence" value="ECO:0007669"/>
    <property type="project" value="TreeGrafter"/>
</dbReference>
<evidence type="ECO:0000259" key="10">
    <source>
        <dbReference type="Pfam" id="PF00218"/>
    </source>
</evidence>
<dbReference type="GO" id="GO:0000162">
    <property type="term" value="P:L-tryptophan biosynthetic process"/>
    <property type="evidence" value="ECO:0007669"/>
    <property type="project" value="UniProtKB-UniPathway"/>
</dbReference>
<dbReference type="InterPro" id="IPR013785">
    <property type="entry name" value="Aldolase_TIM"/>
</dbReference>
<dbReference type="PANTHER" id="PTHR22854">
    <property type="entry name" value="TRYPTOPHAN BIOSYNTHESIS PROTEIN"/>
    <property type="match status" value="1"/>
</dbReference>
<sequence length="258" mass="29204">MLDQILQHKRQELDTLELPPYEGIEKRSLYQALKNSHFPVGLIAEIKKASPSKGVIQENFRPVETATFYERAGASAISVLTDQRFFQGHRQYISDVKKHVRLPILRKDFIIEEEQVEESARIGADAILLIGEALEASKLHELYNSAREKGMEALVEVHSEEVLANILKHFEPAIVGVNNRDLTTFETSLGQTERMASYIPDNSLLVSESGIFTREDILRVKRAGAEAVLIGEALMRHENPMEQIDIMMRSEAHERTNG</sequence>
<reference evidence="11 12" key="1">
    <citation type="submission" date="2019-11" db="EMBL/GenBank/DDBJ databases">
        <title>Genome sequences of 17 halophilic strains isolated from different environments.</title>
        <authorList>
            <person name="Furrow R.E."/>
        </authorList>
    </citation>
    <scope>NUCLEOTIDE SEQUENCE [LARGE SCALE GENOMIC DNA]</scope>
    <source>
        <strain evidence="11 12">22514_16_FS</strain>
    </source>
</reference>
<feature type="domain" description="Indole-3-glycerol phosphate synthase" evidence="10">
    <location>
        <begin position="3"/>
        <end position="244"/>
    </location>
</feature>
<dbReference type="NCBIfam" id="NF001377">
    <property type="entry name" value="PRK00278.2-4"/>
    <property type="match status" value="1"/>
</dbReference>
<evidence type="ECO:0000256" key="4">
    <source>
        <dbReference type="ARBA" id="ARBA00012362"/>
    </source>
</evidence>
<dbReference type="PANTHER" id="PTHR22854:SF2">
    <property type="entry name" value="INDOLE-3-GLYCEROL-PHOSPHATE SYNTHASE"/>
    <property type="match status" value="1"/>
</dbReference>
<dbReference type="PROSITE" id="PS00614">
    <property type="entry name" value="IGPS"/>
    <property type="match status" value="1"/>
</dbReference>
<dbReference type="RefSeq" id="WP_160849601.1">
    <property type="nucleotide sequence ID" value="NZ_WMEQ01000015.1"/>
</dbReference>
<evidence type="ECO:0000256" key="1">
    <source>
        <dbReference type="ARBA" id="ARBA00001633"/>
    </source>
</evidence>
<dbReference type="HAMAP" id="MF_00134_A">
    <property type="entry name" value="IGPS_A"/>
    <property type="match status" value="1"/>
</dbReference>
<dbReference type="AlphaFoldDB" id="A0A6I5A4F1"/>
<organism evidence="11 12">
    <name type="scientific">Pontibacillus yanchengensis</name>
    <dbReference type="NCBI Taxonomy" id="462910"/>
    <lineage>
        <taxon>Bacteria</taxon>
        <taxon>Bacillati</taxon>
        <taxon>Bacillota</taxon>
        <taxon>Bacilli</taxon>
        <taxon>Bacillales</taxon>
        <taxon>Bacillaceae</taxon>
        <taxon>Pontibacillus</taxon>
    </lineage>
</organism>
<proteinExistence type="inferred from homology"/>
<dbReference type="EC" id="4.1.1.48" evidence="4"/>
<accession>A0A6I5A4F1</accession>
<dbReference type="InterPro" id="IPR045186">
    <property type="entry name" value="Indole-3-glycerol_P_synth"/>
</dbReference>
<evidence type="ECO:0000256" key="3">
    <source>
        <dbReference type="ARBA" id="ARBA00008737"/>
    </source>
</evidence>
<evidence type="ECO:0000256" key="6">
    <source>
        <dbReference type="ARBA" id="ARBA00022793"/>
    </source>
</evidence>
<dbReference type="UniPathway" id="UPA00035">
    <property type="reaction ID" value="UER00043"/>
</dbReference>
<comment type="similarity">
    <text evidence="3">Belongs to the TrpC family.</text>
</comment>
<dbReference type="InterPro" id="IPR001468">
    <property type="entry name" value="Indole-3-GlycerolPSynthase_CS"/>
</dbReference>
<dbReference type="InterPro" id="IPR013798">
    <property type="entry name" value="Indole-3-glycerol_P_synth_dom"/>
</dbReference>
<dbReference type="Gene3D" id="3.20.20.70">
    <property type="entry name" value="Aldolase class I"/>
    <property type="match status" value="1"/>
</dbReference>
<dbReference type="NCBIfam" id="NF001375">
    <property type="entry name" value="PRK00278.2-2"/>
    <property type="match status" value="1"/>
</dbReference>
<evidence type="ECO:0000313" key="12">
    <source>
        <dbReference type="Proteomes" id="UP000468638"/>
    </source>
</evidence>
<protein>
    <recommendedName>
        <fullName evidence="4">indole-3-glycerol-phosphate synthase</fullName>
        <ecNumber evidence="4">4.1.1.48</ecNumber>
    </recommendedName>
</protein>
<comment type="pathway">
    <text evidence="2">Amino-acid biosynthesis; L-tryptophan biosynthesis; L-tryptophan from chorismate: step 4/5.</text>
</comment>
<dbReference type="OrthoDB" id="9804217at2"/>
<gene>
    <name evidence="11" type="primary">trpC</name>
    <name evidence="11" type="ORF">GLW05_16605</name>
</gene>
<keyword evidence="7" id="KW-0822">Tryptophan biosynthesis</keyword>
<dbReference type="Pfam" id="PF00218">
    <property type="entry name" value="IGPS"/>
    <property type="match status" value="1"/>
</dbReference>
<dbReference type="SUPFAM" id="SSF51366">
    <property type="entry name" value="Ribulose-phoshate binding barrel"/>
    <property type="match status" value="1"/>
</dbReference>
<evidence type="ECO:0000256" key="5">
    <source>
        <dbReference type="ARBA" id="ARBA00022605"/>
    </source>
</evidence>